<dbReference type="SUPFAM" id="SSF81301">
    <property type="entry name" value="Nucleotidyltransferase"/>
    <property type="match status" value="1"/>
</dbReference>
<protein>
    <recommendedName>
        <fullName evidence="4">RelA/SpoT domain-containing protein</fullName>
    </recommendedName>
</protein>
<proteinExistence type="predicted"/>
<gene>
    <name evidence="2" type="ORF">B0H67DRAFT_580917</name>
</gene>
<dbReference type="AlphaFoldDB" id="A0AA40AGP7"/>
<reference evidence="2" key="1">
    <citation type="submission" date="2023-06" db="EMBL/GenBank/DDBJ databases">
        <title>Genome-scale phylogeny and comparative genomics of the fungal order Sordariales.</title>
        <authorList>
            <consortium name="Lawrence Berkeley National Laboratory"/>
            <person name="Hensen N."/>
            <person name="Bonometti L."/>
            <person name="Westerberg I."/>
            <person name="Brannstrom I.O."/>
            <person name="Guillou S."/>
            <person name="Cros-Aarteil S."/>
            <person name="Calhoun S."/>
            <person name="Haridas S."/>
            <person name="Kuo A."/>
            <person name="Mondo S."/>
            <person name="Pangilinan J."/>
            <person name="Riley R."/>
            <person name="Labutti K."/>
            <person name="Andreopoulos B."/>
            <person name="Lipzen A."/>
            <person name="Chen C."/>
            <person name="Yanf M."/>
            <person name="Daum C."/>
            <person name="Ng V."/>
            <person name="Clum A."/>
            <person name="Steindorff A."/>
            <person name="Ohm R."/>
            <person name="Martin F."/>
            <person name="Silar P."/>
            <person name="Natvig D."/>
            <person name="Lalanne C."/>
            <person name="Gautier V."/>
            <person name="Ament-Velasquez S.L."/>
            <person name="Kruys A."/>
            <person name="Hutchinson M.I."/>
            <person name="Powell A.J."/>
            <person name="Barry K."/>
            <person name="Miller A.N."/>
            <person name="Grigoriev I.V."/>
            <person name="Debuchy R."/>
            <person name="Gladieux P."/>
            <person name="Thoren M.H."/>
            <person name="Johannesson H."/>
        </authorList>
    </citation>
    <scope>NUCLEOTIDE SEQUENCE</scope>
    <source>
        <strain evidence="2">SMH4607-1</strain>
    </source>
</reference>
<evidence type="ECO:0008006" key="4">
    <source>
        <dbReference type="Google" id="ProtNLM"/>
    </source>
</evidence>
<feature type="region of interest" description="Disordered" evidence="1">
    <location>
        <begin position="1"/>
        <end position="24"/>
    </location>
</feature>
<dbReference type="InterPro" id="IPR043519">
    <property type="entry name" value="NT_sf"/>
</dbReference>
<dbReference type="Proteomes" id="UP001172102">
    <property type="component" value="Unassembled WGS sequence"/>
</dbReference>
<name>A0AA40AGP7_9PEZI</name>
<dbReference type="EMBL" id="JAUKUA010000004">
    <property type="protein sequence ID" value="KAK0715530.1"/>
    <property type="molecule type" value="Genomic_DNA"/>
</dbReference>
<evidence type="ECO:0000256" key="1">
    <source>
        <dbReference type="SAM" id="MobiDB-lite"/>
    </source>
</evidence>
<sequence>MGYRATNFRVGLKPDSTGTRSPREQKKMVEIQVTSVVMHAWADVHHDLIYKPYSGDITDEAFSARGGPRLISGGAGHVRILIFTFINSITLSLSMTNRIPKTIERHLKRESFTRLPDELKQPSQKFIQDGNSNTMCQRFGRGLTAVSRLRLQRLWEEKHMRKYK</sequence>
<organism evidence="2 3">
    <name type="scientific">Lasiosphaeris hirsuta</name>
    <dbReference type="NCBI Taxonomy" id="260670"/>
    <lineage>
        <taxon>Eukaryota</taxon>
        <taxon>Fungi</taxon>
        <taxon>Dikarya</taxon>
        <taxon>Ascomycota</taxon>
        <taxon>Pezizomycotina</taxon>
        <taxon>Sordariomycetes</taxon>
        <taxon>Sordariomycetidae</taxon>
        <taxon>Sordariales</taxon>
        <taxon>Lasiosphaeriaceae</taxon>
        <taxon>Lasiosphaeris</taxon>
    </lineage>
</organism>
<comment type="caution">
    <text evidence="2">The sequence shown here is derived from an EMBL/GenBank/DDBJ whole genome shotgun (WGS) entry which is preliminary data.</text>
</comment>
<keyword evidence="3" id="KW-1185">Reference proteome</keyword>
<evidence type="ECO:0000313" key="3">
    <source>
        <dbReference type="Proteomes" id="UP001172102"/>
    </source>
</evidence>
<accession>A0AA40AGP7</accession>
<evidence type="ECO:0000313" key="2">
    <source>
        <dbReference type="EMBL" id="KAK0715530.1"/>
    </source>
</evidence>